<feature type="transmembrane region" description="Helical" evidence="1">
    <location>
        <begin position="31"/>
        <end position="53"/>
    </location>
</feature>
<accession>A0ABW1R7I8</accession>
<feature type="transmembrane region" description="Helical" evidence="1">
    <location>
        <begin position="65"/>
        <end position="89"/>
    </location>
</feature>
<evidence type="ECO:0008006" key="4">
    <source>
        <dbReference type="Google" id="ProtNLM"/>
    </source>
</evidence>
<evidence type="ECO:0000256" key="1">
    <source>
        <dbReference type="SAM" id="Phobius"/>
    </source>
</evidence>
<proteinExistence type="predicted"/>
<keyword evidence="1" id="KW-0472">Membrane</keyword>
<name>A0ABW1R7I8_9LACO</name>
<evidence type="ECO:0000313" key="3">
    <source>
        <dbReference type="Proteomes" id="UP001596253"/>
    </source>
</evidence>
<dbReference type="RefSeq" id="WP_137640908.1">
    <property type="nucleotide sequence ID" value="NZ_JBHSSD010000036.1"/>
</dbReference>
<reference evidence="3" key="1">
    <citation type="journal article" date="2019" name="Int. J. Syst. Evol. Microbiol.">
        <title>The Global Catalogue of Microorganisms (GCM) 10K type strain sequencing project: providing services to taxonomists for standard genome sequencing and annotation.</title>
        <authorList>
            <consortium name="The Broad Institute Genomics Platform"/>
            <consortium name="The Broad Institute Genome Sequencing Center for Infectious Disease"/>
            <person name="Wu L."/>
            <person name="Ma J."/>
        </authorList>
    </citation>
    <scope>NUCLEOTIDE SEQUENCE [LARGE SCALE GENOMIC DNA]</scope>
    <source>
        <strain evidence="3">CCM 8932</strain>
    </source>
</reference>
<comment type="caution">
    <text evidence="2">The sequence shown here is derived from an EMBL/GenBank/DDBJ whole genome shotgun (WGS) entry which is preliminary data.</text>
</comment>
<protein>
    <recommendedName>
        <fullName evidence="4">Integral membrane protein</fullName>
    </recommendedName>
</protein>
<keyword evidence="3" id="KW-1185">Reference proteome</keyword>
<organism evidence="2 3">
    <name type="scientific">Lactiplantibacillus dongliensis</name>
    <dbReference type="NCBI Taxonomy" id="2559919"/>
    <lineage>
        <taxon>Bacteria</taxon>
        <taxon>Bacillati</taxon>
        <taxon>Bacillota</taxon>
        <taxon>Bacilli</taxon>
        <taxon>Lactobacillales</taxon>
        <taxon>Lactobacillaceae</taxon>
        <taxon>Lactiplantibacillus</taxon>
    </lineage>
</organism>
<gene>
    <name evidence="2" type="ORF">ACFP3T_08270</name>
</gene>
<keyword evidence="1" id="KW-0812">Transmembrane</keyword>
<sequence>MIFAAITVLAILNLAITLVDKLDISKSSRIFFDGVLGIAIFGATAAIVSVLPIEGNMKSIIEGIVLILAGVAGVIAILALLVIIVKILFGSNKKQETKTSQQKTEQNIK</sequence>
<dbReference type="Proteomes" id="UP001596253">
    <property type="component" value="Unassembled WGS sequence"/>
</dbReference>
<keyword evidence="1" id="KW-1133">Transmembrane helix</keyword>
<dbReference type="EMBL" id="JBHSSD010000036">
    <property type="protein sequence ID" value="MFC6164661.1"/>
    <property type="molecule type" value="Genomic_DNA"/>
</dbReference>
<evidence type="ECO:0000313" key="2">
    <source>
        <dbReference type="EMBL" id="MFC6164661.1"/>
    </source>
</evidence>